<evidence type="ECO:0000256" key="1">
    <source>
        <dbReference type="SAM" id="MobiDB-lite"/>
    </source>
</evidence>
<proteinExistence type="predicted"/>
<dbReference type="EMBL" id="CAUJNA010003838">
    <property type="protein sequence ID" value="CAJ1410758.1"/>
    <property type="molecule type" value="Genomic_DNA"/>
</dbReference>
<protein>
    <recommendedName>
        <fullName evidence="4">Protein kinase domain-containing protein</fullName>
    </recommendedName>
</protein>
<comment type="caution">
    <text evidence="2">The sequence shown here is derived from an EMBL/GenBank/DDBJ whole genome shotgun (WGS) entry which is preliminary data.</text>
</comment>
<organism evidence="2 3">
    <name type="scientific">Effrenium voratum</name>
    <dbReference type="NCBI Taxonomy" id="2562239"/>
    <lineage>
        <taxon>Eukaryota</taxon>
        <taxon>Sar</taxon>
        <taxon>Alveolata</taxon>
        <taxon>Dinophyceae</taxon>
        <taxon>Suessiales</taxon>
        <taxon>Symbiodiniaceae</taxon>
        <taxon>Effrenium</taxon>
    </lineage>
</organism>
<dbReference type="InterPro" id="IPR011009">
    <property type="entry name" value="Kinase-like_dom_sf"/>
</dbReference>
<gene>
    <name evidence="2" type="ORF">EVOR1521_LOCUS31521</name>
</gene>
<accession>A0AA36JT62</accession>
<evidence type="ECO:0008006" key="4">
    <source>
        <dbReference type="Google" id="ProtNLM"/>
    </source>
</evidence>
<feature type="region of interest" description="Disordered" evidence="1">
    <location>
        <begin position="1"/>
        <end position="27"/>
    </location>
</feature>
<dbReference type="Proteomes" id="UP001178507">
    <property type="component" value="Unassembled WGS sequence"/>
</dbReference>
<name>A0AA36JT62_9DINO</name>
<keyword evidence="3" id="KW-1185">Reference proteome</keyword>
<dbReference type="SUPFAM" id="SSF56112">
    <property type="entry name" value="Protein kinase-like (PK-like)"/>
    <property type="match status" value="1"/>
</dbReference>
<evidence type="ECO:0000313" key="2">
    <source>
        <dbReference type="EMBL" id="CAJ1410758.1"/>
    </source>
</evidence>
<sequence>MGAACSNSGASQDQESTSRATSRDSVQVTPCGSLAWVGSARSATEFKTLRFSEVEESYPRTRAFELAPAEWSKYAMPSGTPMDLGCLQAKCREEDTARHAMLPVPRWAVRGQVASWLAKTAPVPGLCQVANFDEFEDLLLFDFRLPGESLENLVRSGGPLAAGSCQQLAAQLLRGLWATRDTPLRLRGLLAPCHVFHGPQGFGMLPLGAMLQWRGLQAAFEKMSGGPPEIVTAMSDGDEGKALVFDQSLASSADVYSVAAVVWFAFFGQMMDGATQDELLSLPPLAADFLQKALYRDPMWRLSLAQAICHAWIADT</sequence>
<dbReference type="AlphaFoldDB" id="A0AA36JT62"/>
<evidence type="ECO:0000313" key="3">
    <source>
        <dbReference type="Proteomes" id="UP001178507"/>
    </source>
</evidence>
<reference evidence="2" key="1">
    <citation type="submission" date="2023-08" db="EMBL/GenBank/DDBJ databases">
        <authorList>
            <person name="Chen Y."/>
            <person name="Shah S."/>
            <person name="Dougan E. K."/>
            <person name="Thang M."/>
            <person name="Chan C."/>
        </authorList>
    </citation>
    <scope>NUCLEOTIDE SEQUENCE</scope>
</reference>
<dbReference type="Gene3D" id="1.10.510.10">
    <property type="entry name" value="Transferase(Phosphotransferase) domain 1"/>
    <property type="match status" value="1"/>
</dbReference>